<organism evidence="4 5">
    <name type="scientific">Steinernema hermaphroditum</name>
    <dbReference type="NCBI Taxonomy" id="289476"/>
    <lineage>
        <taxon>Eukaryota</taxon>
        <taxon>Metazoa</taxon>
        <taxon>Ecdysozoa</taxon>
        <taxon>Nematoda</taxon>
        <taxon>Chromadorea</taxon>
        <taxon>Rhabditida</taxon>
        <taxon>Tylenchina</taxon>
        <taxon>Panagrolaimomorpha</taxon>
        <taxon>Strongyloidoidea</taxon>
        <taxon>Steinernematidae</taxon>
        <taxon>Steinernema</taxon>
    </lineage>
</organism>
<evidence type="ECO:0000256" key="3">
    <source>
        <dbReference type="SAM" id="MobiDB-lite"/>
    </source>
</evidence>
<evidence type="ECO:0000256" key="1">
    <source>
        <dbReference type="ARBA" id="ARBA00022574"/>
    </source>
</evidence>
<keyword evidence="2" id="KW-0677">Repeat</keyword>
<dbReference type="InterPro" id="IPR036322">
    <property type="entry name" value="WD40_repeat_dom_sf"/>
</dbReference>
<name>A0AA39M275_9BILA</name>
<comment type="caution">
    <text evidence="4">The sequence shown here is derived from an EMBL/GenBank/DDBJ whole genome shotgun (WGS) entry which is preliminary data.</text>
</comment>
<evidence type="ECO:0000313" key="5">
    <source>
        <dbReference type="Proteomes" id="UP001175271"/>
    </source>
</evidence>
<keyword evidence="1" id="KW-0853">WD repeat</keyword>
<dbReference type="Gene3D" id="2.130.10.10">
    <property type="entry name" value="YVTN repeat-like/Quinoprotein amine dehydrogenase"/>
    <property type="match status" value="1"/>
</dbReference>
<dbReference type="PANTHER" id="PTHR44472:SF1">
    <property type="entry name" value="DDB1 AND CUL4 ASSOCIATED FACTOR 4"/>
    <property type="match status" value="1"/>
</dbReference>
<feature type="compositionally biased region" description="Basic residues" evidence="3">
    <location>
        <begin position="1"/>
        <end position="18"/>
    </location>
</feature>
<dbReference type="PANTHER" id="PTHR44472">
    <property type="entry name" value="DDB1- AND CUL4-ASSOCIATED FACTOR 4-RELATED"/>
    <property type="match status" value="1"/>
</dbReference>
<evidence type="ECO:0008006" key="6">
    <source>
        <dbReference type="Google" id="ProtNLM"/>
    </source>
</evidence>
<protein>
    <recommendedName>
        <fullName evidence="6">WD_REPEATS_REGION domain-containing protein</fullName>
    </recommendedName>
</protein>
<evidence type="ECO:0000256" key="2">
    <source>
        <dbReference type="ARBA" id="ARBA00022737"/>
    </source>
</evidence>
<dbReference type="SUPFAM" id="SSF50978">
    <property type="entry name" value="WD40 repeat-like"/>
    <property type="match status" value="1"/>
</dbReference>
<dbReference type="Proteomes" id="UP001175271">
    <property type="component" value="Unassembled WGS sequence"/>
</dbReference>
<dbReference type="AlphaFoldDB" id="A0AA39M275"/>
<dbReference type="GO" id="GO:0080008">
    <property type="term" value="C:Cul4-RING E3 ubiquitin ligase complex"/>
    <property type="evidence" value="ECO:0007669"/>
    <property type="project" value="TreeGrafter"/>
</dbReference>
<sequence>MDQRKRSRNRNTRKRRANRRLEYEDEGPSTSAQNAGSNDSWTMESDIPGYSFDPKTNKYFKILTDAPGQPKNSTASHFREKKEEEKRLQRLAEARKCGTSNLDLLATLMKRQMGISHERLLQRNVIETRLRNVVTRIQQASPDQIIDRSGYAPKQCRFAQILEDGGKLVTCWAVKRVATAAQIFEPVQLTVLYPHYRKMCSGEQKLTFEVEDLVPVYAKGNVTSNFEVVEFKGISCLLYVQQCAENDGSIGVKSTAKFRTIDSIIDCKHAHRNTGVEVKLLDRDDSSEKVVTQIAFNPNQSRIAIATACRFNHALFGDIENERYQTFFKDNDVFNPNRILSLNLDKYSNIAYVGTKKRGMASYDLRTNALNKPVLVYEKKKAINWIRRLERTDNEIVTSCYNGELKLWDTRINKSPVRTFESNIETYFSLPCYVDRMERFVFSSALDGSVRGWSLQTGEKMFEMACPWKVEHVKQDIPHVLYAENWIGTGEHSAVVLAGRNRLHSFDLPLHS</sequence>
<gene>
    <name evidence="4" type="ORF">QR680_013361</name>
</gene>
<feature type="region of interest" description="Disordered" evidence="3">
    <location>
        <begin position="1"/>
        <end position="47"/>
    </location>
</feature>
<feature type="region of interest" description="Disordered" evidence="3">
    <location>
        <begin position="64"/>
        <end position="84"/>
    </location>
</feature>
<dbReference type="InterPro" id="IPR052254">
    <property type="entry name" value="CUL4-DDB1_E3_ligase_receptor"/>
</dbReference>
<evidence type="ECO:0000313" key="4">
    <source>
        <dbReference type="EMBL" id="KAK0418083.1"/>
    </source>
</evidence>
<feature type="compositionally biased region" description="Polar residues" evidence="3">
    <location>
        <begin position="28"/>
        <end position="43"/>
    </location>
</feature>
<reference evidence="4" key="1">
    <citation type="submission" date="2023-06" db="EMBL/GenBank/DDBJ databases">
        <title>Genomic analysis of the entomopathogenic nematode Steinernema hermaphroditum.</title>
        <authorList>
            <person name="Schwarz E.M."/>
            <person name="Heppert J.K."/>
            <person name="Baniya A."/>
            <person name="Schwartz H.T."/>
            <person name="Tan C.-H."/>
            <person name="Antoshechkin I."/>
            <person name="Sternberg P.W."/>
            <person name="Goodrich-Blair H."/>
            <person name="Dillman A.R."/>
        </authorList>
    </citation>
    <scope>NUCLEOTIDE SEQUENCE</scope>
    <source>
        <strain evidence="4">PS9179</strain>
        <tissue evidence="4">Whole animal</tissue>
    </source>
</reference>
<accession>A0AA39M275</accession>
<dbReference type="EMBL" id="JAUCMV010000002">
    <property type="protein sequence ID" value="KAK0418083.1"/>
    <property type="molecule type" value="Genomic_DNA"/>
</dbReference>
<keyword evidence="5" id="KW-1185">Reference proteome</keyword>
<dbReference type="InterPro" id="IPR015943">
    <property type="entry name" value="WD40/YVTN_repeat-like_dom_sf"/>
</dbReference>
<proteinExistence type="predicted"/>